<protein>
    <submittedName>
        <fullName evidence="3">Alpha/beta hydrolase</fullName>
    </submittedName>
</protein>
<dbReference type="InterPro" id="IPR022742">
    <property type="entry name" value="Hydrolase_4"/>
</dbReference>
<accession>A0A365XSN4</accession>
<evidence type="ECO:0000256" key="1">
    <source>
        <dbReference type="SAM" id="SignalP"/>
    </source>
</evidence>
<dbReference type="GO" id="GO:0052689">
    <property type="term" value="F:carboxylic ester hydrolase activity"/>
    <property type="evidence" value="ECO:0007669"/>
    <property type="project" value="TreeGrafter"/>
</dbReference>
<dbReference type="PANTHER" id="PTHR43265:SF1">
    <property type="entry name" value="ESTERASE ESTD"/>
    <property type="match status" value="1"/>
</dbReference>
<evidence type="ECO:0000313" key="4">
    <source>
        <dbReference type="Proteomes" id="UP000253410"/>
    </source>
</evidence>
<dbReference type="PANTHER" id="PTHR43265">
    <property type="entry name" value="ESTERASE ESTD"/>
    <property type="match status" value="1"/>
</dbReference>
<dbReference type="RefSeq" id="WP_113618121.1">
    <property type="nucleotide sequence ID" value="NZ_QFFJ01000002.1"/>
</dbReference>
<dbReference type="Gene3D" id="3.40.50.1820">
    <property type="entry name" value="alpha/beta hydrolase"/>
    <property type="match status" value="1"/>
</dbReference>
<comment type="caution">
    <text evidence="3">The sequence shown here is derived from an EMBL/GenBank/DDBJ whole genome shotgun (WGS) entry which is preliminary data.</text>
</comment>
<dbReference type="InterPro" id="IPR029058">
    <property type="entry name" value="AB_hydrolase_fold"/>
</dbReference>
<keyword evidence="4" id="KW-1185">Reference proteome</keyword>
<feature type="domain" description="Serine aminopeptidase S33" evidence="2">
    <location>
        <begin position="193"/>
        <end position="436"/>
    </location>
</feature>
<name>A0A365XSN4_9BACT</name>
<dbReference type="OrthoDB" id="9809549at2"/>
<dbReference type="SUPFAM" id="SSF53474">
    <property type="entry name" value="alpha/beta-Hydrolases"/>
    <property type="match status" value="1"/>
</dbReference>
<evidence type="ECO:0000313" key="3">
    <source>
        <dbReference type="EMBL" id="RBL89377.1"/>
    </source>
</evidence>
<proteinExistence type="predicted"/>
<evidence type="ECO:0000259" key="2">
    <source>
        <dbReference type="Pfam" id="PF12146"/>
    </source>
</evidence>
<dbReference type="Proteomes" id="UP000253410">
    <property type="component" value="Unassembled WGS sequence"/>
</dbReference>
<feature type="chain" id="PRO_5016669223" evidence="1">
    <location>
        <begin position="21"/>
        <end position="472"/>
    </location>
</feature>
<dbReference type="Pfam" id="PF12146">
    <property type="entry name" value="Hydrolase_4"/>
    <property type="match status" value="1"/>
</dbReference>
<reference evidence="3 4" key="1">
    <citation type="submission" date="2018-05" db="EMBL/GenBank/DDBJ databases">
        <title>Chitinophaga sp. K3CV102501T nov., isolated from isolated from a monsoon evergreen broad-leaved forest soil.</title>
        <authorList>
            <person name="Lv Y."/>
        </authorList>
    </citation>
    <scope>NUCLEOTIDE SEQUENCE [LARGE SCALE GENOMIC DNA]</scope>
    <source>
        <strain evidence="3 4">GDMCC 1.1325</strain>
    </source>
</reference>
<keyword evidence="1" id="KW-0732">Signal</keyword>
<feature type="signal peptide" evidence="1">
    <location>
        <begin position="1"/>
        <end position="20"/>
    </location>
</feature>
<gene>
    <name evidence="3" type="ORF">DF182_22920</name>
</gene>
<dbReference type="EMBL" id="QFFJ01000002">
    <property type="protein sequence ID" value="RBL89377.1"/>
    <property type="molecule type" value="Genomic_DNA"/>
</dbReference>
<dbReference type="InterPro" id="IPR053145">
    <property type="entry name" value="AB_hydrolase_Est10"/>
</dbReference>
<organism evidence="3 4">
    <name type="scientific">Chitinophaga flava</name>
    <dbReference type="NCBI Taxonomy" id="2259036"/>
    <lineage>
        <taxon>Bacteria</taxon>
        <taxon>Pseudomonadati</taxon>
        <taxon>Bacteroidota</taxon>
        <taxon>Chitinophagia</taxon>
        <taxon>Chitinophagales</taxon>
        <taxon>Chitinophagaceae</taxon>
        <taxon>Chitinophaga</taxon>
    </lineage>
</organism>
<dbReference type="AlphaFoldDB" id="A0A365XSN4"/>
<sequence>MKSTCTLLLLLITISFSLQAQNVKGVWIGTLKLEGDPPQVAFEIFEDIEGGLHSLMHVINQKNFNIKVENLRVTGKDLQMDIPTMSAHFEGQLVNDSTIAGFLLMNDKRKFTLNLTRTAALPVVKLRRPQEPVPPLPYREEDVVFVNKAAGVSLAGTLSLPPGGSRFPAVVLISGSGPNDRNETIFTHKVFLVLADYLTRAGIAVLRVDDRGVGNSTGDYESATNEDLAADALAGVQYLQTRHEINPQAVGLIGHSLGGEIAPIAALSPEVAFVVLMAGSACPAEVSYYEGCEAVGKLHGATPQGIATNRKVLDAVFNIIKTEPNDSIAKLKLAARLKELDPEVAKLSAKDRLIMELSHPLRVEDFLSLLSVPRRADFARDLVAIVKQVKCPVLAMNGSKDQQVMPSQLKRIEKALHAGGNKQVTIKLFEGKNHLFQNAKTGSVSEYEEIEETIAPDVLAYMATWIKQRRIK</sequence>
<keyword evidence="3" id="KW-0378">Hydrolase</keyword>